<comment type="caution">
    <text evidence="1">The sequence shown here is derived from an EMBL/GenBank/DDBJ whole genome shotgun (WGS) entry which is preliminary data.</text>
</comment>
<keyword evidence="2" id="KW-1185">Reference proteome</keyword>
<organism evidence="1 2">
    <name type="scientific">Candidatus Magnetominusculus xianensis</name>
    <dbReference type="NCBI Taxonomy" id="1748249"/>
    <lineage>
        <taxon>Bacteria</taxon>
        <taxon>Pseudomonadati</taxon>
        <taxon>Nitrospirota</taxon>
        <taxon>Nitrospiria</taxon>
        <taxon>Nitrospirales</taxon>
        <taxon>Nitrospiraceae</taxon>
        <taxon>Candidatus Magnetominusculus</taxon>
    </lineage>
</organism>
<name>A0ABR5SG54_9BACT</name>
<accession>A0ABR5SG54</accession>
<dbReference type="RefSeq" id="WP_085051952.1">
    <property type="nucleotide sequence ID" value="NZ_LNQR01000049.1"/>
</dbReference>
<proteinExistence type="predicted"/>
<dbReference type="Proteomes" id="UP000060487">
    <property type="component" value="Unassembled WGS sequence"/>
</dbReference>
<reference evidence="1 2" key="1">
    <citation type="submission" date="2015-11" db="EMBL/GenBank/DDBJ databases">
        <authorList>
            <person name="Lin W."/>
        </authorList>
    </citation>
    <scope>NUCLEOTIDE SEQUENCE [LARGE SCALE GENOMIC DNA]</scope>
    <source>
        <strain evidence="1 2">HCH-1</strain>
    </source>
</reference>
<gene>
    <name evidence="1" type="ORF">ASN18_1322</name>
</gene>
<protein>
    <submittedName>
        <fullName evidence="1">Uncharacterized protein</fullName>
    </submittedName>
</protein>
<evidence type="ECO:0000313" key="2">
    <source>
        <dbReference type="Proteomes" id="UP000060487"/>
    </source>
</evidence>
<dbReference type="EMBL" id="LNQR01000049">
    <property type="protein sequence ID" value="KWT87645.1"/>
    <property type="molecule type" value="Genomic_DNA"/>
</dbReference>
<sequence length="96" mass="11186">MNIPKKLIIGGLEYRVELVDPSFSKEQLGQIDLIKGIIKINKEITRERQESTLLHEIIEAINDQYQFQLEHEKIQGLEATLYQVLKDNNIYFGEAQ</sequence>
<evidence type="ECO:0000313" key="1">
    <source>
        <dbReference type="EMBL" id="KWT87645.1"/>
    </source>
</evidence>